<dbReference type="InterPro" id="IPR036388">
    <property type="entry name" value="WH-like_DNA-bd_sf"/>
</dbReference>
<dbReference type="GO" id="GO:0006950">
    <property type="term" value="P:response to stress"/>
    <property type="evidence" value="ECO:0007669"/>
    <property type="project" value="TreeGrafter"/>
</dbReference>
<dbReference type="EMBL" id="VBAJ01000395">
    <property type="protein sequence ID" value="TMI98630.1"/>
    <property type="molecule type" value="Genomic_DNA"/>
</dbReference>
<evidence type="ECO:0000259" key="1">
    <source>
        <dbReference type="PROSITE" id="PS50995"/>
    </source>
</evidence>
<feature type="domain" description="HTH marR-type" evidence="1">
    <location>
        <begin position="13"/>
        <end position="145"/>
    </location>
</feature>
<comment type="caution">
    <text evidence="2">The sequence shown here is derived from an EMBL/GenBank/DDBJ whole genome shotgun (WGS) entry which is preliminary data.</text>
</comment>
<evidence type="ECO:0000313" key="2">
    <source>
        <dbReference type="EMBL" id="TMI98630.1"/>
    </source>
</evidence>
<proteinExistence type="predicted"/>
<protein>
    <submittedName>
        <fullName evidence="2">MarR family transcriptional regulator</fullName>
    </submittedName>
</protein>
<gene>
    <name evidence="2" type="ORF">E6G99_13705</name>
</gene>
<dbReference type="InterPro" id="IPR036390">
    <property type="entry name" value="WH_DNA-bd_sf"/>
</dbReference>
<dbReference type="PANTHER" id="PTHR33164:SF43">
    <property type="entry name" value="HTH-TYPE TRANSCRIPTIONAL REPRESSOR YETL"/>
    <property type="match status" value="1"/>
</dbReference>
<accession>A0A537KSE6</accession>
<dbReference type="Pfam" id="PF12802">
    <property type="entry name" value="MarR_2"/>
    <property type="match status" value="1"/>
</dbReference>
<sequence>MKSRLDETELKAWQALLHAHHQVTRKLDAELQKEYGLSLGDYDVLLRLARAPAAGLRMTELAERVMISPSGLTRRVDRLVREGFVQRDRYEGDSRLMLARLTDRGRHVLKLAARTHLRGIREHFTGRLSQEQLQRIASILEIITGPHKPH</sequence>
<dbReference type="SMART" id="SM00347">
    <property type="entry name" value="HTH_MARR"/>
    <property type="match status" value="1"/>
</dbReference>
<name>A0A537KSE6_9BACT</name>
<dbReference type="GO" id="GO:0003700">
    <property type="term" value="F:DNA-binding transcription factor activity"/>
    <property type="evidence" value="ECO:0007669"/>
    <property type="project" value="InterPro"/>
</dbReference>
<dbReference type="Gene3D" id="1.10.10.10">
    <property type="entry name" value="Winged helix-like DNA-binding domain superfamily/Winged helix DNA-binding domain"/>
    <property type="match status" value="1"/>
</dbReference>
<reference evidence="2 3" key="1">
    <citation type="journal article" date="2019" name="Nat. Microbiol.">
        <title>Mediterranean grassland soil C-N compound turnover is dependent on rainfall and depth, and is mediated by genomically divergent microorganisms.</title>
        <authorList>
            <person name="Diamond S."/>
            <person name="Andeer P.F."/>
            <person name="Li Z."/>
            <person name="Crits-Christoph A."/>
            <person name="Burstein D."/>
            <person name="Anantharaman K."/>
            <person name="Lane K.R."/>
            <person name="Thomas B.C."/>
            <person name="Pan C."/>
            <person name="Northen T.R."/>
            <person name="Banfield J.F."/>
        </authorList>
    </citation>
    <scope>NUCLEOTIDE SEQUENCE [LARGE SCALE GENOMIC DNA]</scope>
    <source>
        <strain evidence="2">NP_2</strain>
    </source>
</reference>
<dbReference type="InterPro" id="IPR000835">
    <property type="entry name" value="HTH_MarR-typ"/>
</dbReference>
<dbReference type="PRINTS" id="PR00598">
    <property type="entry name" value="HTHMARR"/>
</dbReference>
<organism evidence="2 3">
    <name type="scientific">Candidatus Segetimicrobium genomatis</name>
    <dbReference type="NCBI Taxonomy" id="2569760"/>
    <lineage>
        <taxon>Bacteria</taxon>
        <taxon>Bacillati</taxon>
        <taxon>Candidatus Sysuimicrobiota</taxon>
        <taxon>Candidatus Sysuimicrobiia</taxon>
        <taxon>Candidatus Sysuimicrobiales</taxon>
        <taxon>Candidatus Segetimicrobiaceae</taxon>
        <taxon>Candidatus Segetimicrobium</taxon>
    </lineage>
</organism>
<dbReference type="AlphaFoldDB" id="A0A537KSE6"/>
<evidence type="ECO:0000313" key="3">
    <source>
        <dbReference type="Proteomes" id="UP000318661"/>
    </source>
</evidence>
<dbReference type="Proteomes" id="UP000318661">
    <property type="component" value="Unassembled WGS sequence"/>
</dbReference>
<dbReference type="PANTHER" id="PTHR33164">
    <property type="entry name" value="TRANSCRIPTIONAL REGULATOR, MARR FAMILY"/>
    <property type="match status" value="1"/>
</dbReference>
<dbReference type="InterPro" id="IPR039422">
    <property type="entry name" value="MarR/SlyA-like"/>
</dbReference>
<dbReference type="SUPFAM" id="SSF46785">
    <property type="entry name" value="Winged helix' DNA-binding domain"/>
    <property type="match status" value="1"/>
</dbReference>
<dbReference type="PROSITE" id="PS50995">
    <property type="entry name" value="HTH_MARR_2"/>
    <property type="match status" value="1"/>
</dbReference>